<evidence type="ECO:0000256" key="3">
    <source>
        <dbReference type="ARBA" id="ARBA00023163"/>
    </source>
</evidence>
<name>A0ABS4FYA3_9BACL</name>
<dbReference type="SUPFAM" id="SSF48498">
    <property type="entry name" value="Tetracyclin repressor-like, C-terminal domain"/>
    <property type="match status" value="1"/>
</dbReference>
<dbReference type="PANTHER" id="PTHR43479:SF11">
    <property type="entry name" value="ACREF_ENVCD OPERON REPRESSOR-RELATED"/>
    <property type="match status" value="1"/>
</dbReference>
<organism evidence="7 8">
    <name type="scientific">Paenibacillus turicensis</name>
    <dbReference type="NCBI Taxonomy" id="160487"/>
    <lineage>
        <taxon>Bacteria</taxon>
        <taxon>Bacillati</taxon>
        <taxon>Bacillota</taxon>
        <taxon>Bacilli</taxon>
        <taxon>Bacillales</taxon>
        <taxon>Paenibacillaceae</taxon>
        <taxon>Paenibacillus</taxon>
    </lineage>
</organism>
<evidence type="ECO:0000313" key="7">
    <source>
        <dbReference type="EMBL" id="MBP1907552.1"/>
    </source>
</evidence>
<evidence type="ECO:0000256" key="1">
    <source>
        <dbReference type="ARBA" id="ARBA00023015"/>
    </source>
</evidence>
<sequence length="220" mass="24938">MQNSSNISSTDTHKDTHKVTTYPNVKLQQNEVLRRNIIEASASIMQRFGPEAVTIRRVAEKMECPTKIIYKLFGSKEGLAKELFMEGCKLLSDTFQDVPVQTNLKQYLLDIGQAYWNFSKEYTNYYMVMFGGAFSEFKPEEDSSEAIVTALKQVAALISNAIEQGLILEKDPLLVVNLVWSSLHGVIHLYLGGHIHNESTAKILYDRTLLNLVHTFFQGQ</sequence>
<dbReference type="InterPro" id="IPR036271">
    <property type="entry name" value="Tet_transcr_reg_TetR-rel_C_sf"/>
</dbReference>
<comment type="caution">
    <text evidence="7">The sequence shown here is derived from an EMBL/GenBank/DDBJ whole genome shotgun (WGS) entry which is preliminary data.</text>
</comment>
<dbReference type="InterPro" id="IPR025996">
    <property type="entry name" value="MT1864/Rv1816-like_C"/>
</dbReference>
<dbReference type="InterPro" id="IPR009057">
    <property type="entry name" value="Homeodomain-like_sf"/>
</dbReference>
<dbReference type="Proteomes" id="UP001519272">
    <property type="component" value="Unassembled WGS sequence"/>
</dbReference>
<dbReference type="EMBL" id="JAGGKG010000028">
    <property type="protein sequence ID" value="MBP1907552.1"/>
    <property type="molecule type" value="Genomic_DNA"/>
</dbReference>
<protein>
    <submittedName>
        <fullName evidence="7">AcrR family transcriptional regulator</fullName>
    </submittedName>
</protein>
<dbReference type="InterPro" id="IPR001647">
    <property type="entry name" value="HTH_TetR"/>
</dbReference>
<evidence type="ECO:0000256" key="4">
    <source>
        <dbReference type="PROSITE-ProRule" id="PRU00335"/>
    </source>
</evidence>
<dbReference type="Pfam" id="PF00440">
    <property type="entry name" value="TetR_N"/>
    <property type="match status" value="1"/>
</dbReference>
<evidence type="ECO:0000313" key="8">
    <source>
        <dbReference type="Proteomes" id="UP001519272"/>
    </source>
</evidence>
<proteinExistence type="predicted"/>
<evidence type="ECO:0000256" key="2">
    <source>
        <dbReference type="ARBA" id="ARBA00023125"/>
    </source>
</evidence>
<feature type="DNA-binding region" description="H-T-H motif" evidence="4">
    <location>
        <begin position="54"/>
        <end position="73"/>
    </location>
</feature>
<keyword evidence="3" id="KW-0804">Transcription</keyword>
<dbReference type="Pfam" id="PF13305">
    <property type="entry name" value="TetR_C_33"/>
    <property type="match status" value="1"/>
</dbReference>
<gene>
    <name evidence="7" type="ORF">J2Z32_004227</name>
</gene>
<dbReference type="RefSeq" id="WP_210091128.1">
    <property type="nucleotide sequence ID" value="NZ_JAGGKG010000028.1"/>
</dbReference>
<keyword evidence="2 4" id="KW-0238">DNA-binding</keyword>
<evidence type="ECO:0000259" key="6">
    <source>
        <dbReference type="PROSITE" id="PS50977"/>
    </source>
</evidence>
<feature type="region of interest" description="Disordered" evidence="5">
    <location>
        <begin position="1"/>
        <end position="21"/>
    </location>
</feature>
<dbReference type="PANTHER" id="PTHR43479">
    <property type="entry name" value="ACREF/ENVCD OPERON REPRESSOR-RELATED"/>
    <property type="match status" value="1"/>
</dbReference>
<reference evidence="7 8" key="1">
    <citation type="submission" date="2021-03" db="EMBL/GenBank/DDBJ databases">
        <title>Genomic Encyclopedia of Type Strains, Phase IV (KMG-IV): sequencing the most valuable type-strain genomes for metagenomic binning, comparative biology and taxonomic classification.</title>
        <authorList>
            <person name="Goeker M."/>
        </authorList>
    </citation>
    <scope>NUCLEOTIDE SEQUENCE [LARGE SCALE GENOMIC DNA]</scope>
    <source>
        <strain evidence="7 8">DSM 14349</strain>
    </source>
</reference>
<keyword evidence="1" id="KW-0805">Transcription regulation</keyword>
<feature type="domain" description="HTH tetR-type" evidence="6">
    <location>
        <begin position="31"/>
        <end position="91"/>
    </location>
</feature>
<dbReference type="Gene3D" id="1.10.357.10">
    <property type="entry name" value="Tetracycline Repressor, domain 2"/>
    <property type="match status" value="1"/>
</dbReference>
<accession>A0ABS4FYA3</accession>
<evidence type="ECO:0000256" key="5">
    <source>
        <dbReference type="SAM" id="MobiDB-lite"/>
    </source>
</evidence>
<dbReference type="InterPro" id="IPR050624">
    <property type="entry name" value="HTH-type_Tx_Regulator"/>
</dbReference>
<dbReference type="PROSITE" id="PS50977">
    <property type="entry name" value="HTH_TETR_2"/>
    <property type="match status" value="1"/>
</dbReference>
<keyword evidence="8" id="KW-1185">Reference proteome</keyword>
<dbReference type="SUPFAM" id="SSF46689">
    <property type="entry name" value="Homeodomain-like"/>
    <property type="match status" value="1"/>
</dbReference>